<dbReference type="RefSeq" id="WP_242377244.1">
    <property type="nucleotide sequence ID" value="NZ_JAKRKC020000002.1"/>
</dbReference>
<keyword evidence="2" id="KW-1185">Reference proteome</keyword>
<dbReference type="SUPFAM" id="SSF52540">
    <property type="entry name" value="P-loop containing nucleoside triphosphate hydrolases"/>
    <property type="match status" value="1"/>
</dbReference>
<comment type="caution">
    <text evidence="1">The sequence shown here is derived from an EMBL/GenBank/DDBJ whole genome shotgun (WGS) entry which is preliminary data.</text>
</comment>
<accession>A0ABT0G8K4</accession>
<dbReference type="InterPro" id="IPR027417">
    <property type="entry name" value="P-loop_NTPase"/>
</dbReference>
<dbReference type="Pfam" id="PF13671">
    <property type="entry name" value="AAA_33"/>
    <property type="match status" value="1"/>
</dbReference>
<name>A0ABT0G8K4_9ACTN</name>
<keyword evidence="1" id="KW-0067">ATP-binding</keyword>
<sequence length="208" mass="22620">MLDEGARTGTVRYPPGSLVILTGLPGAGKTTLLRRLYALDGAESLPVAREAVTVIDTYQAKRHWAGRLAWAPHPVRRAVVFATHLSRISRALADGRSVVAHNRGCAPSVLRGLDWLARRHGARLHLLLLDTTPEAALAGQRERGRVVAARTFARHRRRWEELMARVRNGDPAPAAAARVVDRGTAALLEAILFEADQDPVSGGFPITE</sequence>
<protein>
    <submittedName>
        <fullName evidence="1">ATP-binding protein</fullName>
    </submittedName>
</protein>
<evidence type="ECO:0000313" key="1">
    <source>
        <dbReference type="EMBL" id="MCK2220590.1"/>
    </source>
</evidence>
<dbReference type="Proteomes" id="UP001317259">
    <property type="component" value="Unassembled WGS sequence"/>
</dbReference>
<gene>
    <name evidence="1" type="ORF">MF672_043335</name>
</gene>
<keyword evidence="1" id="KW-0547">Nucleotide-binding</keyword>
<dbReference type="EMBL" id="JAKRKC020000002">
    <property type="protein sequence ID" value="MCK2220590.1"/>
    <property type="molecule type" value="Genomic_DNA"/>
</dbReference>
<evidence type="ECO:0000313" key="2">
    <source>
        <dbReference type="Proteomes" id="UP001317259"/>
    </source>
</evidence>
<organism evidence="1 2">
    <name type="scientific">Actinomadura luzonensis</name>
    <dbReference type="NCBI Taxonomy" id="2805427"/>
    <lineage>
        <taxon>Bacteria</taxon>
        <taxon>Bacillati</taxon>
        <taxon>Actinomycetota</taxon>
        <taxon>Actinomycetes</taxon>
        <taxon>Streptosporangiales</taxon>
        <taxon>Thermomonosporaceae</taxon>
        <taxon>Actinomadura</taxon>
    </lineage>
</organism>
<dbReference type="Gene3D" id="3.40.50.300">
    <property type="entry name" value="P-loop containing nucleotide triphosphate hydrolases"/>
    <property type="match status" value="1"/>
</dbReference>
<dbReference type="GO" id="GO:0005524">
    <property type="term" value="F:ATP binding"/>
    <property type="evidence" value="ECO:0007669"/>
    <property type="project" value="UniProtKB-KW"/>
</dbReference>
<proteinExistence type="predicted"/>
<reference evidence="1 2" key="1">
    <citation type="submission" date="2022-04" db="EMBL/GenBank/DDBJ databases">
        <title>Genome draft of Actinomadura sp. ATCC 31491.</title>
        <authorList>
            <person name="Shi X."/>
            <person name="Du Y."/>
        </authorList>
    </citation>
    <scope>NUCLEOTIDE SEQUENCE [LARGE SCALE GENOMIC DNA]</scope>
    <source>
        <strain evidence="1 2">ATCC 31491</strain>
    </source>
</reference>